<evidence type="ECO:0000313" key="6">
    <source>
        <dbReference type="Proteomes" id="UP000006813"/>
    </source>
</evidence>
<dbReference type="Gene3D" id="3.40.50.300">
    <property type="entry name" value="P-loop containing nucleotide triphosphate hydrolases"/>
    <property type="match status" value="1"/>
</dbReference>
<dbReference type="EMBL" id="JH168449">
    <property type="protein sequence ID" value="EHB04166.1"/>
    <property type="molecule type" value="Genomic_DNA"/>
</dbReference>
<evidence type="ECO:0000256" key="1">
    <source>
        <dbReference type="ARBA" id="ARBA00006270"/>
    </source>
</evidence>
<comment type="similarity">
    <text evidence="1">Belongs to the small GTPase superfamily. Rab family.</text>
</comment>
<keyword evidence="3" id="KW-0342">GTP-binding</keyword>
<feature type="region of interest" description="Disordered" evidence="4">
    <location>
        <begin position="1"/>
        <end position="25"/>
    </location>
</feature>
<sequence length="265" mass="28678">MVARKPFPLDQEQWEGGSEAPTSGLGVAGSSTVDWWSGVLCVFAVWNQSWCQGKASVDIVQCINLTWDAFLLKAELDSGYLPAILLTPSNIAIFSQCLLASVYIRSVPIRPQQGPWKPVRVMDRVNSSFLGKTWVKELQQQASPSIVIALAGNKADLANKRMVDYEDTQAYADDNSLLFMETSAKTAMNVNDLFLAIAHSPYGNSTLSPGSQGLPPASSIMALLNASAANTRQLLPLASYPLLGGSGVKFPQDLPSKTNFLHFVL</sequence>
<evidence type="ECO:0000256" key="2">
    <source>
        <dbReference type="ARBA" id="ARBA00022741"/>
    </source>
</evidence>
<dbReference type="Pfam" id="PF00071">
    <property type="entry name" value="Ras"/>
    <property type="match status" value="1"/>
</dbReference>
<keyword evidence="2" id="KW-0547">Nucleotide-binding</keyword>
<dbReference type="STRING" id="10181.G5B4F5"/>
<dbReference type="InterPro" id="IPR001806">
    <property type="entry name" value="Small_GTPase"/>
</dbReference>
<dbReference type="PRINTS" id="PR00449">
    <property type="entry name" value="RASTRNSFRMNG"/>
</dbReference>
<dbReference type="InParanoid" id="G5B4F5"/>
<proteinExistence type="inferred from homology"/>
<evidence type="ECO:0000256" key="3">
    <source>
        <dbReference type="ARBA" id="ARBA00023134"/>
    </source>
</evidence>
<dbReference type="GO" id="GO:0003924">
    <property type="term" value="F:GTPase activity"/>
    <property type="evidence" value="ECO:0007669"/>
    <property type="project" value="InterPro"/>
</dbReference>
<dbReference type="SMART" id="SM00175">
    <property type="entry name" value="RAB"/>
    <property type="match status" value="1"/>
</dbReference>
<name>G5B4F5_HETGA</name>
<dbReference type="PROSITE" id="PS51419">
    <property type="entry name" value="RAB"/>
    <property type="match status" value="1"/>
</dbReference>
<organism evidence="5 6">
    <name type="scientific">Heterocephalus glaber</name>
    <name type="common">Naked mole rat</name>
    <dbReference type="NCBI Taxonomy" id="10181"/>
    <lineage>
        <taxon>Eukaryota</taxon>
        <taxon>Metazoa</taxon>
        <taxon>Chordata</taxon>
        <taxon>Craniata</taxon>
        <taxon>Vertebrata</taxon>
        <taxon>Euteleostomi</taxon>
        <taxon>Mammalia</taxon>
        <taxon>Eutheria</taxon>
        <taxon>Euarchontoglires</taxon>
        <taxon>Glires</taxon>
        <taxon>Rodentia</taxon>
        <taxon>Hystricomorpha</taxon>
        <taxon>Bathyergidae</taxon>
        <taxon>Heterocephalus</taxon>
    </lineage>
</organism>
<dbReference type="InterPro" id="IPR027417">
    <property type="entry name" value="P-loop_NTPase"/>
</dbReference>
<reference evidence="5 6" key="1">
    <citation type="journal article" date="2011" name="Nature">
        <title>Genome sequencing reveals insights into physiology and longevity of the naked mole rat.</title>
        <authorList>
            <person name="Kim E.B."/>
            <person name="Fang X."/>
            <person name="Fushan A.A."/>
            <person name="Huang Z."/>
            <person name="Lobanov A.V."/>
            <person name="Han L."/>
            <person name="Marino S.M."/>
            <person name="Sun X."/>
            <person name="Turanov A.A."/>
            <person name="Yang P."/>
            <person name="Yim S.H."/>
            <person name="Zhao X."/>
            <person name="Kasaikina M.V."/>
            <person name="Stoletzki N."/>
            <person name="Peng C."/>
            <person name="Polak P."/>
            <person name="Xiong Z."/>
            <person name="Kiezun A."/>
            <person name="Zhu Y."/>
            <person name="Chen Y."/>
            <person name="Kryukov G.V."/>
            <person name="Zhang Q."/>
            <person name="Peshkin L."/>
            <person name="Yang L."/>
            <person name="Bronson R.T."/>
            <person name="Buffenstein R."/>
            <person name="Wang B."/>
            <person name="Han C."/>
            <person name="Li Q."/>
            <person name="Chen L."/>
            <person name="Zhao W."/>
            <person name="Sunyaev S.R."/>
            <person name="Park T.J."/>
            <person name="Zhang G."/>
            <person name="Wang J."/>
            <person name="Gladyshev V.N."/>
        </authorList>
    </citation>
    <scope>NUCLEOTIDE SEQUENCE [LARGE SCALE GENOMIC DNA]</scope>
</reference>
<evidence type="ECO:0000256" key="4">
    <source>
        <dbReference type="SAM" id="MobiDB-lite"/>
    </source>
</evidence>
<evidence type="ECO:0000313" key="5">
    <source>
        <dbReference type="EMBL" id="EHB04166.1"/>
    </source>
</evidence>
<gene>
    <name evidence="5" type="ORF">GW7_20538</name>
</gene>
<dbReference type="AlphaFoldDB" id="G5B4F5"/>
<dbReference type="PANTHER" id="PTHR47978">
    <property type="match status" value="1"/>
</dbReference>
<dbReference type="Proteomes" id="UP000006813">
    <property type="component" value="Unassembled WGS sequence"/>
</dbReference>
<protein>
    <submittedName>
        <fullName evidence="5">Ras-related protein Rab-5B</fullName>
    </submittedName>
</protein>
<accession>G5B4F5</accession>
<dbReference type="SUPFAM" id="SSF52540">
    <property type="entry name" value="P-loop containing nucleoside triphosphate hydrolases"/>
    <property type="match status" value="1"/>
</dbReference>
<dbReference type="GO" id="GO:0005525">
    <property type="term" value="F:GTP binding"/>
    <property type="evidence" value="ECO:0007669"/>
    <property type="project" value="UniProtKB-KW"/>
</dbReference>